<dbReference type="RefSeq" id="WP_172344935.1">
    <property type="nucleotide sequence ID" value="NZ_CATJFF010000093.1"/>
</dbReference>
<evidence type="ECO:0000313" key="2">
    <source>
        <dbReference type="EMBL" id="NPE25475.1"/>
    </source>
</evidence>
<keyword evidence="3" id="KW-1185">Reference proteome</keyword>
<gene>
    <name evidence="2" type="ORF">HPS54_08120</name>
</gene>
<comment type="caution">
    <text evidence="2">The sequence shown here is derived from an EMBL/GenBank/DDBJ whole genome shotgun (WGS) entry which is preliminary data.</text>
</comment>
<sequence>MNISGWEIILLLLLLFAPHSIYGQDDDIIIGVAEDSYVFLPYEYDEDPVHLAADNDGNSIVSFTSMTGSSTDGNTTIGYYDGLGRMKEEIKVGFTPGRYDMVTFHEYDAFNRKKRQWQPAVVSSSVAGQYVLYSNCTAGSIEVWNDSKPYTEYIYDNVPSGELVRATGPGIMWHNMNKSVRYEYLANVIGNDTLDCVRYVAGNVSGDMPTLKASGSYASGSLMITRVENEDGVTSMTFKDRHGRTVLSRMIEHNGTAKILYDTYYIYDAHGNLVMIVPPALSGEHFSGSVPFGYIYEFAYVYSYDSRNRRCTSKMPGADVVRTEYDGADRPLFVQTGEQRKYDESTFHIYDLFGRECLTGTCSYNIPSPEHSLYMTSIPYCTYTGADGVYMGYELHGLDPSNVHVLTANYYDDYGFADGHDELLYSSEEGFGKRFQG</sequence>
<dbReference type="Proteomes" id="UP000820977">
    <property type="component" value="Unassembled WGS sequence"/>
</dbReference>
<dbReference type="Gene3D" id="2.180.10.10">
    <property type="entry name" value="RHS repeat-associated core"/>
    <property type="match status" value="1"/>
</dbReference>
<evidence type="ECO:0000259" key="1">
    <source>
        <dbReference type="Pfam" id="PF20041"/>
    </source>
</evidence>
<protein>
    <recommendedName>
        <fullName evidence="1">DUF6443 domain-containing protein</fullName>
    </recommendedName>
</protein>
<reference evidence="2 3" key="1">
    <citation type="submission" date="2020-05" db="EMBL/GenBank/DDBJ databases">
        <title>Distinct polysaccharide utilization as determinants for interspecies competition between intestinal Prevotella spp.</title>
        <authorList>
            <person name="Galvez E.J.C."/>
            <person name="Iljazovic A."/>
            <person name="Strowig T."/>
        </authorList>
    </citation>
    <scope>NUCLEOTIDE SEQUENCE [LARGE SCALE GENOMIC DNA]</scope>
    <source>
        <strain evidence="2 3">PCHR</strain>
    </source>
</reference>
<evidence type="ECO:0000313" key="3">
    <source>
        <dbReference type="Proteomes" id="UP000820977"/>
    </source>
</evidence>
<dbReference type="InterPro" id="IPR045619">
    <property type="entry name" value="DUF6443"/>
</dbReference>
<dbReference type="Pfam" id="PF20041">
    <property type="entry name" value="DUF6443"/>
    <property type="match status" value="1"/>
</dbReference>
<feature type="domain" description="DUF6443" evidence="1">
    <location>
        <begin position="65"/>
        <end position="185"/>
    </location>
</feature>
<accession>A0ABX2B670</accession>
<proteinExistence type="predicted"/>
<dbReference type="EMBL" id="JABKKJ010000012">
    <property type="protein sequence ID" value="NPE25475.1"/>
    <property type="molecule type" value="Genomic_DNA"/>
</dbReference>
<name>A0ABX2B670_9BACT</name>
<organism evidence="2 3">
    <name type="scientific">Xylanibacter caecicola</name>
    <dbReference type="NCBI Taxonomy" id="2736294"/>
    <lineage>
        <taxon>Bacteria</taxon>
        <taxon>Pseudomonadati</taxon>
        <taxon>Bacteroidota</taxon>
        <taxon>Bacteroidia</taxon>
        <taxon>Bacteroidales</taxon>
        <taxon>Prevotellaceae</taxon>
        <taxon>Xylanibacter</taxon>
    </lineage>
</organism>